<dbReference type="Pfam" id="PF00291">
    <property type="entry name" value="PALP"/>
    <property type="match status" value="1"/>
</dbReference>
<evidence type="ECO:0000256" key="3">
    <source>
        <dbReference type="ARBA" id="ARBA00023239"/>
    </source>
</evidence>
<evidence type="ECO:0000256" key="2">
    <source>
        <dbReference type="ARBA" id="ARBA00022898"/>
    </source>
</evidence>
<dbReference type="GO" id="GO:0004794">
    <property type="term" value="F:threonine deaminase activity"/>
    <property type="evidence" value="ECO:0007669"/>
    <property type="project" value="TreeGrafter"/>
</dbReference>
<dbReference type="RefSeq" id="WP_078222059.1">
    <property type="nucleotide sequence ID" value="NZ_CP019911.1"/>
</dbReference>
<dbReference type="GO" id="GO:0006565">
    <property type="term" value="P:L-serine catabolic process"/>
    <property type="evidence" value="ECO:0007669"/>
    <property type="project" value="TreeGrafter"/>
</dbReference>
<dbReference type="InterPro" id="IPR036052">
    <property type="entry name" value="TrpB-like_PALP_sf"/>
</dbReference>
<dbReference type="GO" id="GO:0003941">
    <property type="term" value="F:L-serine ammonia-lyase activity"/>
    <property type="evidence" value="ECO:0007669"/>
    <property type="project" value="TreeGrafter"/>
</dbReference>
<dbReference type="AlphaFoldDB" id="A0A1U9VFK6"/>
<reference evidence="6 7" key="1">
    <citation type="submission" date="2017-02" db="EMBL/GenBank/DDBJ databases">
        <title>Blood Disease Bacterium A2-HR MARDI.</title>
        <authorList>
            <person name="Badrun R."/>
            <person name="Abu Bakar N."/>
            <person name="Laboh R."/>
        </authorList>
    </citation>
    <scope>NUCLEOTIDE SEQUENCE [LARGE SCALE GENOMIC DNA]</scope>
    <source>
        <strain evidence="6 7">A2-HR MARDI</strain>
    </source>
</reference>
<organism evidence="6 7">
    <name type="scientific">blood disease bacterium A2-HR MARDI</name>
    <dbReference type="NCBI Taxonomy" id="1944648"/>
    <lineage>
        <taxon>Bacteria</taxon>
        <taxon>Pseudomonadati</taxon>
        <taxon>Pseudomonadota</taxon>
        <taxon>Betaproteobacteria</taxon>
        <taxon>Burkholderiales</taxon>
        <taxon>Burkholderiaceae</taxon>
        <taxon>Ralstonia</taxon>
        <taxon>Ralstonia solanacearum species complex</taxon>
    </lineage>
</organism>
<dbReference type="EMBL" id="CP019911">
    <property type="protein sequence ID" value="AQW29484.1"/>
    <property type="molecule type" value="Genomic_DNA"/>
</dbReference>
<protein>
    <recommendedName>
        <fullName evidence="5">Tryptophan synthase beta chain-like PALP domain-containing protein</fullName>
    </recommendedName>
</protein>
<dbReference type="GO" id="GO:0009097">
    <property type="term" value="P:isoleucine biosynthetic process"/>
    <property type="evidence" value="ECO:0007669"/>
    <property type="project" value="TreeGrafter"/>
</dbReference>
<proteinExistence type="predicted"/>
<dbReference type="SUPFAM" id="SSF53686">
    <property type="entry name" value="Tryptophan synthase beta subunit-like PLP-dependent enzymes"/>
    <property type="match status" value="1"/>
</dbReference>
<dbReference type="Proteomes" id="UP000189628">
    <property type="component" value="Chromosome"/>
</dbReference>
<name>A0A1U9VFK6_9RALS</name>
<evidence type="ECO:0000313" key="6">
    <source>
        <dbReference type="EMBL" id="AQW29484.1"/>
    </source>
</evidence>
<feature type="domain" description="Tryptophan synthase beta chain-like PALP" evidence="5">
    <location>
        <begin position="8"/>
        <end position="82"/>
    </location>
</feature>
<keyword evidence="2" id="KW-0663">Pyridoxal phosphate</keyword>
<dbReference type="InterPro" id="IPR001926">
    <property type="entry name" value="TrpB-like_PALP"/>
</dbReference>
<gene>
    <name evidence="6" type="ORF">B0B51_05405</name>
</gene>
<evidence type="ECO:0000313" key="7">
    <source>
        <dbReference type="Proteomes" id="UP000189628"/>
    </source>
</evidence>
<dbReference type="GO" id="GO:0006567">
    <property type="term" value="P:L-threonine catabolic process"/>
    <property type="evidence" value="ECO:0007669"/>
    <property type="project" value="TreeGrafter"/>
</dbReference>
<evidence type="ECO:0000256" key="1">
    <source>
        <dbReference type="ARBA" id="ARBA00001933"/>
    </source>
</evidence>
<dbReference type="PANTHER" id="PTHR48078">
    <property type="entry name" value="THREONINE DEHYDRATASE, MITOCHONDRIAL-RELATED"/>
    <property type="match status" value="1"/>
</dbReference>
<dbReference type="Gene3D" id="3.40.50.1100">
    <property type="match status" value="2"/>
</dbReference>
<keyword evidence="3" id="KW-0456">Lyase</keyword>
<dbReference type="PANTHER" id="PTHR48078:SF6">
    <property type="entry name" value="L-THREONINE DEHYDRATASE CATABOLIC TDCB"/>
    <property type="match status" value="1"/>
</dbReference>
<comment type="cofactor">
    <cofactor evidence="1">
        <name>pyridoxal 5'-phosphate</name>
        <dbReference type="ChEBI" id="CHEBI:597326"/>
    </cofactor>
</comment>
<feature type="region of interest" description="Disordered" evidence="4">
    <location>
        <begin position="80"/>
        <end position="106"/>
    </location>
</feature>
<accession>A0A1U9VFK6</accession>
<sequence length="106" mass="11128">MQGGRLGARRHADGRIAEAHGMTFVSPFDDFDVMAGQGTVGWEAGEQLADMGTRPDAVIIYGIGNGLASGVITTLKAKWPASKPTSPSRPATARWPARCAAIGPRH</sequence>
<dbReference type="InterPro" id="IPR050147">
    <property type="entry name" value="Ser/Thr_Dehydratase"/>
</dbReference>
<evidence type="ECO:0000256" key="4">
    <source>
        <dbReference type="SAM" id="MobiDB-lite"/>
    </source>
</evidence>
<evidence type="ECO:0000259" key="5">
    <source>
        <dbReference type="Pfam" id="PF00291"/>
    </source>
</evidence>